<dbReference type="Proteomes" id="UP000221024">
    <property type="component" value="Unassembled WGS sequence"/>
</dbReference>
<comment type="caution">
    <text evidence="1">The sequence shown here is derived from an EMBL/GenBank/DDBJ whole genome shotgun (WGS) entry which is preliminary data.</text>
</comment>
<dbReference type="OrthoDB" id="1121837at2"/>
<dbReference type="AlphaFoldDB" id="A0A2H3P8D3"/>
<evidence type="ECO:0008006" key="3">
    <source>
        <dbReference type="Google" id="ProtNLM"/>
    </source>
</evidence>
<dbReference type="EMBL" id="PDEP01000004">
    <property type="protein sequence ID" value="PEN07965.1"/>
    <property type="molecule type" value="Genomic_DNA"/>
</dbReference>
<gene>
    <name evidence="1" type="ORF">CRI93_05845</name>
</gene>
<dbReference type="RefSeq" id="WP_098061689.1">
    <property type="nucleotide sequence ID" value="NZ_PDEP01000004.1"/>
</dbReference>
<evidence type="ECO:0000313" key="2">
    <source>
        <dbReference type="Proteomes" id="UP000221024"/>
    </source>
</evidence>
<sequence length="117" mass="13661">MLIYEVNLTVDAEISTEYSAWLREHVRELLELDGFEGAAWYTRTETGDAIPDDEAPDGPRHWTLQYYVRDEEALQTYLDEHADRFRQDGVDRFEGRFSADRRILQRARTFSAPTATS</sequence>
<proteinExistence type="predicted"/>
<dbReference type="InterPro" id="IPR025563">
    <property type="entry name" value="DUF4286"/>
</dbReference>
<evidence type="ECO:0000313" key="1">
    <source>
        <dbReference type="EMBL" id="PEN07965.1"/>
    </source>
</evidence>
<reference evidence="1 2" key="1">
    <citation type="submission" date="2017-10" db="EMBL/GenBank/DDBJ databases">
        <title>Draft genome of Longimonas halophila.</title>
        <authorList>
            <person name="Goh K.M."/>
            <person name="Shamsir M.S."/>
            <person name="Lim S.W."/>
        </authorList>
    </citation>
    <scope>NUCLEOTIDE SEQUENCE [LARGE SCALE GENOMIC DNA]</scope>
    <source>
        <strain evidence="1 2">KCTC 42399</strain>
    </source>
</reference>
<name>A0A2H3P8D3_9BACT</name>
<accession>A0A2H3P8D3</accession>
<dbReference type="Pfam" id="PF14114">
    <property type="entry name" value="DUF4286"/>
    <property type="match status" value="1"/>
</dbReference>
<keyword evidence="2" id="KW-1185">Reference proteome</keyword>
<organism evidence="1 2">
    <name type="scientific">Longimonas halophila</name>
    <dbReference type="NCBI Taxonomy" id="1469170"/>
    <lineage>
        <taxon>Bacteria</taxon>
        <taxon>Pseudomonadati</taxon>
        <taxon>Rhodothermota</taxon>
        <taxon>Rhodothermia</taxon>
        <taxon>Rhodothermales</taxon>
        <taxon>Salisaetaceae</taxon>
        <taxon>Longimonas</taxon>
    </lineage>
</organism>
<protein>
    <recommendedName>
        <fullName evidence="3">DUF4286 domain-containing protein</fullName>
    </recommendedName>
</protein>